<evidence type="ECO:0000313" key="2">
    <source>
        <dbReference type="EMBL" id="MPY68005.1"/>
    </source>
</evidence>
<keyword evidence="3" id="KW-1185">Reference proteome</keyword>
<gene>
    <name evidence="2" type="ORF">F8S09_15200</name>
</gene>
<comment type="caution">
    <text evidence="2">The sequence shown here is derived from an EMBL/GenBank/DDBJ whole genome shotgun (WGS) entry which is preliminary data.</text>
</comment>
<protein>
    <recommendedName>
        <fullName evidence="4">Lipoprotein</fullName>
    </recommendedName>
</protein>
<dbReference type="PROSITE" id="PS51257">
    <property type="entry name" value="PROKAR_LIPOPROTEIN"/>
    <property type="match status" value="1"/>
</dbReference>
<dbReference type="AlphaFoldDB" id="A0A7X1TSN6"/>
<name>A0A7X1TSN6_9DEIO</name>
<dbReference type="RefSeq" id="WP_152872316.1">
    <property type="nucleotide sequence ID" value="NZ_WBSL01000013.1"/>
</dbReference>
<dbReference type="InterPro" id="IPR011047">
    <property type="entry name" value="Quinoprotein_ADH-like_sf"/>
</dbReference>
<organism evidence="2 3">
    <name type="scientific">Deinococcus terrestris</name>
    <dbReference type="NCBI Taxonomy" id="2651870"/>
    <lineage>
        <taxon>Bacteria</taxon>
        <taxon>Thermotogati</taxon>
        <taxon>Deinococcota</taxon>
        <taxon>Deinococci</taxon>
        <taxon>Deinococcales</taxon>
        <taxon>Deinococcaceae</taxon>
        <taxon>Deinococcus</taxon>
    </lineage>
</organism>
<evidence type="ECO:0000256" key="1">
    <source>
        <dbReference type="SAM" id="SignalP"/>
    </source>
</evidence>
<dbReference type="EMBL" id="WBSL01000013">
    <property type="protein sequence ID" value="MPY68005.1"/>
    <property type="molecule type" value="Genomic_DNA"/>
</dbReference>
<feature type="chain" id="PRO_5030797667" description="Lipoprotein" evidence="1">
    <location>
        <begin position="25"/>
        <end position="488"/>
    </location>
</feature>
<dbReference type="Proteomes" id="UP000484842">
    <property type="component" value="Unassembled WGS sequence"/>
</dbReference>
<accession>A0A7X1TSN6</accession>
<evidence type="ECO:0000313" key="3">
    <source>
        <dbReference type="Proteomes" id="UP000484842"/>
    </source>
</evidence>
<evidence type="ECO:0008006" key="4">
    <source>
        <dbReference type="Google" id="ProtNLM"/>
    </source>
</evidence>
<reference evidence="2 3" key="1">
    <citation type="submission" date="2019-10" db="EMBL/GenBank/DDBJ databases">
        <title>Deinococcus sp. isolated from soil.</title>
        <authorList>
            <person name="Li Y."/>
            <person name="Wang J."/>
        </authorList>
    </citation>
    <scope>NUCLEOTIDE SEQUENCE [LARGE SCALE GENOMIC DNA]</scope>
    <source>
        <strain evidence="2 3">SDU3-2</strain>
    </source>
</reference>
<feature type="signal peptide" evidence="1">
    <location>
        <begin position="1"/>
        <end position="24"/>
    </location>
</feature>
<keyword evidence="1" id="KW-0732">Signal</keyword>
<sequence>MKLRPVRLALPLLSCALLITGCRGGPPVINVPSDPAVLHGTWQGELTSASEVSDATFGNGVVYLLQREAAPLAPFPGASSTPPKSSLGLLALDAATGTELRRVTVERAIAVRFRPEEDGAPARLLVLRYVPDSGARMALAELDPITLAEQKQTLLPGTETYHFSADGRWLLPGWGAVTPLDTRTLAPAALPEPLQAELRLPQDPRTRSVGWAYGDRFLRVISRSSGAQPWTFRSLSAESGNAFDAQAQHASVCSQISTSQLTNPADMVSLEGGGAALAYEDGTVELRGEDDRLRQVVNLGGCSPAVLRVDGDVLTFADPQRGELGTVRVSDGEVLARRTTATLGTSRPPFLLAEGTVLVTRSMPGTAPLVALEGVSAQAWTLATRTHALRLETRATWQSKTTYTSVGTAVLDGERLNFVATAYSDRYELKPQSAPPLPVTWRGELRREDGEVVARLGGHHWSGTPAQSVGLEVQELDRDFAFQGTLKR</sequence>
<proteinExistence type="predicted"/>
<dbReference type="SUPFAM" id="SSF50998">
    <property type="entry name" value="Quinoprotein alcohol dehydrogenase-like"/>
    <property type="match status" value="1"/>
</dbReference>